<comment type="pathway">
    <text evidence="1">Glycan degradation; xylan degradation.</text>
</comment>
<feature type="domain" description="Glycoside hydrolase family 3 C-terminal" evidence="11">
    <location>
        <begin position="375"/>
        <end position="589"/>
    </location>
</feature>
<evidence type="ECO:0000256" key="6">
    <source>
        <dbReference type="ARBA" id="ARBA00023295"/>
    </source>
</evidence>
<keyword evidence="6" id="KW-0326">Glycosidase</keyword>
<dbReference type="Pfam" id="PF01915">
    <property type="entry name" value="Glyco_hydro_3_C"/>
    <property type="match status" value="1"/>
</dbReference>
<dbReference type="GO" id="GO:0031222">
    <property type="term" value="P:arabinan catabolic process"/>
    <property type="evidence" value="ECO:0007669"/>
    <property type="project" value="TreeGrafter"/>
</dbReference>
<dbReference type="PANTHER" id="PTHR42721:SF3">
    <property type="entry name" value="BETA-D-XYLOSIDASE 5-RELATED"/>
    <property type="match status" value="1"/>
</dbReference>
<dbReference type="OrthoDB" id="47059at2759"/>
<dbReference type="GO" id="GO:0045493">
    <property type="term" value="P:xylan catabolic process"/>
    <property type="evidence" value="ECO:0007669"/>
    <property type="project" value="UniProtKB-KW"/>
</dbReference>
<comment type="caution">
    <text evidence="12">The sequence shown here is derived from an EMBL/GenBank/DDBJ whole genome shotgun (WGS) entry which is preliminary data.</text>
</comment>
<evidence type="ECO:0000256" key="9">
    <source>
        <dbReference type="SAM" id="SignalP"/>
    </source>
</evidence>
<keyword evidence="5 12" id="KW-0378">Hydrolase</keyword>
<evidence type="ECO:0000256" key="5">
    <source>
        <dbReference type="ARBA" id="ARBA00022801"/>
    </source>
</evidence>
<organism evidence="12 13">
    <name type="scientific">Pleurotus eryngii</name>
    <name type="common">Boletus of the steppes</name>
    <dbReference type="NCBI Taxonomy" id="5323"/>
    <lineage>
        <taxon>Eukaryota</taxon>
        <taxon>Fungi</taxon>
        <taxon>Dikarya</taxon>
        <taxon>Basidiomycota</taxon>
        <taxon>Agaricomycotina</taxon>
        <taxon>Agaricomycetes</taxon>
        <taxon>Agaricomycetidae</taxon>
        <taxon>Agaricales</taxon>
        <taxon>Pleurotineae</taxon>
        <taxon>Pleurotaceae</taxon>
        <taxon>Pleurotus</taxon>
    </lineage>
</organism>
<dbReference type="PANTHER" id="PTHR42721">
    <property type="entry name" value="SUGAR HYDROLASE-RELATED"/>
    <property type="match status" value="1"/>
</dbReference>
<dbReference type="EC" id="3.2.1.37" evidence="8"/>
<name>A0A9P6DJ37_PLEER</name>
<keyword evidence="4 9" id="KW-0732">Signal</keyword>
<proteinExistence type="inferred from homology"/>
<keyword evidence="3" id="KW-0119">Carbohydrate metabolism</keyword>
<dbReference type="AlphaFoldDB" id="A0A9P6DJ37"/>
<keyword evidence="3" id="KW-0624">Polysaccharide degradation</keyword>
<feature type="signal peptide" evidence="9">
    <location>
        <begin position="1"/>
        <end position="19"/>
    </location>
</feature>
<evidence type="ECO:0000256" key="4">
    <source>
        <dbReference type="ARBA" id="ARBA00022729"/>
    </source>
</evidence>
<evidence type="ECO:0000256" key="1">
    <source>
        <dbReference type="ARBA" id="ARBA00004851"/>
    </source>
</evidence>
<dbReference type="Pfam" id="PF00933">
    <property type="entry name" value="Glyco_hydro_3"/>
    <property type="match status" value="1"/>
</dbReference>
<dbReference type="InterPro" id="IPR044993">
    <property type="entry name" value="BXL"/>
</dbReference>
<dbReference type="EMBL" id="MU154528">
    <property type="protein sequence ID" value="KAF9500319.1"/>
    <property type="molecule type" value="Genomic_DNA"/>
</dbReference>
<dbReference type="InterPro" id="IPR001764">
    <property type="entry name" value="Glyco_hydro_3_N"/>
</dbReference>
<comment type="similarity">
    <text evidence="2">Belongs to the glycosyl hydrolase 3 family.</text>
</comment>
<evidence type="ECO:0000256" key="7">
    <source>
        <dbReference type="ARBA" id="ARBA00024574"/>
    </source>
</evidence>
<dbReference type="SUPFAM" id="SSF52279">
    <property type="entry name" value="Beta-D-glucan exohydrolase, C-terminal domain"/>
    <property type="match status" value="1"/>
</dbReference>
<evidence type="ECO:0000259" key="10">
    <source>
        <dbReference type="Pfam" id="PF00933"/>
    </source>
</evidence>
<keyword evidence="13" id="KW-1185">Reference proteome</keyword>
<dbReference type="GO" id="GO:0046556">
    <property type="term" value="F:alpha-L-arabinofuranosidase activity"/>
    <property type="evidence" value="ECO:0007669"/>
    <property type="project" value="TreeGrafter"/>
</dbReference>
<evidence type="ECO:0000313" key="12">
    <source>
        <dbReference type="EMBL" id="KAF9500319.1"/>
    </source>
</evidence>
<dbReference type="InterPro" id="IPR036881">
    <property type="entry name" value="Glyco_hydro_3_C_sf"/>
</dbReference>
<dbReference type="SUPFAM" id="SSF51445">
    <property type="entry name" value="(Trans)glycosidases"/>
    <property type="match status" value="1"/>
</dbReference>
<evidence type="ECO:0000256" key="3">
    <source>
        <dbReference type="ARBA" id="ARBA00022651"/>
    </source>
</evidence>
<dbReference type="Gene3D" id="3.20.20.300">
    <property type="entry name" value="Glycoside hydrolase, family 3, N-terminal domain"/>
    <property type="match status" value="1"/>
</dbReference>
<dbReference type="InterPro" id="IPR017853">
    <property type="entry name" value="GH"/>
</dbReference>
<evidence type="ECO:0000313" key="13">
    <source>
        <dbReference type="Proteomes" id="UP000807025"/>
    </source>
</evidence>
<dbReference type="InterPro" id="IPR036962">
    <property type="entry name" value="Glyco_hydro_3_N_sf"/>
</dbReference>
<keyword evidence="3" id="KW-0858">Xylan degradation</keyword>
<evidence type="ECO:0000256" key="8">
    <source>
        <dbReference type="ARBA" id="ARBA00026107"/>
    </source>
</evidence>
<sequence>MTFFAVVFSAAASAVPLYGFPDCINGNLKNYIVCDTAKSPSERAQAVVSLFTIDELINRTANENPDIPRFGRSSYNWWSEALHGVATSPGVTFAPSGDFSFAASSPQPILLGAAFDDALVKEIATVISTETRAFNNFGPSLKAWSETPGEDPFHISQYVLQLISGLQGGIDPPQFKIAASRKHLAAYDLELWQGIARFSFDAKVTTQDMSEFYLPSFQSCVGDAKVASVMCGYNKINGVPSCANSWLLPDLLRGEWEFGDNRWVTADCDAVDNIWRTRHFTSTPEEVAAIALKAGTDVGRARNGTAFARDLPAAFNQSMITRADLEGVVVKLYTSLVRLNYFDPPETQLFRQIDWSDINVPSTQALAHKAAMEGVVLLKNDGILPLDRKIKRFVLAGPWANATLQMQGNYHGIAPFLISPLQGAIDAGYEAAFEFGTAVTGNTTDEFSAAVAAAQSAELVIFADGIDELSIEREGRDRTEIALPGNQLELLAELERVGKPIDDSALNINRKINAIVWGGYPGQSGGTALFDILTGKVAPAGRLPVTQYPAEYVNQVPMTDMSLRPSANNPGRTYQWYTGTPVFDFGHGLRFTTFSLAWQKRPQARYNVSDFVSSIRRSKTPDLLMFDAFEVVVYNTGRVRSDFVAMLFVSGNAAHLNITHDSLARADSQENRWLFDGVYILAVDTPGQLVHQFELVGSPVQISHFP</sequence>
<evidence type="ECO:0000256" key="2">
    <source>
        <dbReference type="ARBA" id="ARBA00005336"/>
    </source>
</evidence>
<reference evidence="12" key="1">
    <citation type="submission" date="2020-11" db="EMBL/GenBank/DDBJ databases">
        <authorList>
            <consortium name="DOE Joint Genome Institute"/>
            <person name="Ahrendt S."/>
            <person name="Riley R."/>
            <person name="Andreopoulos W."/>
            <person name="Labutti K."/>
            <person name="Pangilinan J."/>
            <person name="Ruiz-Duenas F.J."/>
            <person name="Barrasa J.M."/>
            <person name="Sanchez-Garcia M."/>
            <person name="Camarero S."/>
            <person name="Miyauchi S."/>
            <person name="Serrano A."/>
            <person name="Linde D."/>
            <person name="Babiker R."/>
            <person name="Drula E."/>
            <person name="Ayuso-Fernandez I."/>
            <person name="Pacheco R."/>
            <person name="Padilla G."/>
            <person name="Ferreira P."/>
            <person name="Barriuso J."/>
            <person name="Kellner H."/>
            <person name="Castanera R."/>
            <person name="Alfaro M."/>
            <person name="Ramirez L."/>
            <person name="Pisabarro A.G."/>
            <person name="Kuo A."/>
            <person name="Tritt A."/>
            <person name="Lipzen A."/>
            <person name="He G."/>
            <person name="Yan M."/>
            <person name="Ng V."/>
            <person name="Cullen D."/>
            <person name="Martin F."/>
            <person name="Rosso M.-N."/>
            <person name="Henrissat B."/>
            <person name="Hibbett D."/>
            <person name="Martinez A.T."/>
            <person name="Grigoriev I.V."/>
        </authorList>
    </citation>
    <scope>NUCLEOTIDE SEQUENCE</scope>
    <source>
        <strain evidence="12">ATCC 90797</strain>
    </source>
</reference>
<dbReference type="GO" id="GO:0009044">
    <property type="term" value="F:xylan 1,4-beta-xylosidase activity"/>
    <property type="evidence" value="ECO:0007669"/>
    <property type="project" value="UniProtKB-EC"/>
</dbReference>
<dbReference type="Proteomes" id="UP000807025">
    <property type="component" value="Unassembled WGS sequence"/>
</dbReference>
<comment type="catalytic activity">
    <reaction evidence="7">
        <text>Hydrolysis of (1-&gt;4)-beta-D-xylans, to remove successive D-xylose residues from the non-reducing termini.</text>
        <dbReference type="EC" id="3.2.1.37"/>
    </reaction>
</comment>
<protein>
    <recommendedName>
        <fullName evidence="8">xylan 1,4-beta-xylosidase</fullName>
        <ecNumber evidence="8">3.2.1.37</ecNumber>
    </recommendedName>
</protein>
<dbReference type="InterPro" id="IPR002772">
    <property type="entry name" value="Glyco_hydro_3_C"/>
</dbReference>
<feature type="chain" id="PRO_5040237754" description="xylan 1,4-beta-xylosidase" evidence="9">
    <location>
        <begin position="20"/>
        <end position="706"/>
    </location>
</feature>
<evidence type="ECO:0000259" key="11">
    <source>
        <dbReference type="Pfam" id="PF01915"/>
    </source>
</evidence>
<gene>
    <name evidence="12" type="ORF">BDN71DRAFT_1480295</name>
</gene>
<feature type="domain" description="Glycoside hydrolase family 3 N-terminal" evidence="10">
    <location>
        <begin position="104"/>
        <end position="302"/>
    </location>
</feature>
<accession>A0A9P6DJ37</accession>
<dbReference type="Gene3D" id="3.40.50.1700">
    <property type="entry name" value="Glycoside hydrolase family 3 C-terminal domain"/>
    <property type="match status" value="1"/>
</dbReference>